<evidence type="ECO:0000313" key="4">
    <source>
        <dbReference type="Proteomes" id="UP000271241"/>
    </source>
</evidence>
<evidence type="ECO:0000256" key="1">
    <source>
        <dbReference type="ARBA" id="ARBA00005409"/>
    </source>
</evidence>
<gene>
    <name evidence="3" type="ORF">THASP1DRAFT_13283</name>
</gene>
<feature type="region of interest" description="Disordered" evidence="2">
    <location>
        <begin position="664"/>
        <end position="688"/>
    </location>
</feature>
<dbReference type="CDD" id="cd03788">
    <property type="entry name" value="GT20_TPS"/>
    <property type="match status" value="1"/>
</dbReference>
<dbReference type="SUPFAM" id="SSF56784">
    <property type="entry name" value="HAD-like"/>
    <property type="match status" value="1"/>
</dbReference>
<dbReference type="AlphaFoldDB" id="A0A4V1IX81"/>
<keyword evidence="3" id="KW-0808">Transferase</keyword>
<accession>A0A4V1IX81</accession>
<name>A0A4V1IX81_9FUNG</name>
<sequence length="688" mass="77639">QALWPMFHYVLPEYPKSQGWEVDAWEKCIEVNQLFADAVVAAYTPGDTIWINDYHLMLLPAMIRKRLPDANIGFFLHVPFPSSEIFRCLHVRKEILEGVLGANLIGFQTYSFARHFLHTCTRVLRAETTPTSVELDDHSVQVGIFPIGIDAVALNARRKHPHVVEIVSGLRERYADKKIIVCRDKLDYVKGVRQKLIGFEKFLKMYPEWRGKVVMIQIALSTTEQNELNAQVSDVVARINSRYGTIAYQPVVYLRQDIAFEHYLGLLTAADAFMITSLREGMNLTSHEFVCCQAAKRSPLIISEFAGTYGSFGAAIRVNPWDYKEMAEAIHEALVMDEEDRTVRWQELYRHVTTNTAQFWVESFIGELKRIHQDSDRRKSMRQHRLSNGRLRTEYANAAKRLIVLDFDGTLVPFQRSLNLPTALPERVSALLRRVTSDTRNRVLVVSGRTTTDLDKLFADIPGLGLCAESGCFLRLPGESTWERLVPDCEGEGSPWQVKVREVFEYYTERTPGSSIEEKQLALVWHYRAADNLSYGAWQAAECQNHLQDSLGGVLPIHIVAGSKNIEVLPRAASTALAAQRALTALPGVELAVAVGGSRAFEDIFEYLDDRVSKKQRSSISEEMRTQDADNFKIITCMVGNRNGRALLTVRRVVDALNTLDMLTGPHDETESDDQSDSSAAAPVTHAH</sequence>
<dbReference type="GO" id="GO:0005829">
    <property type="term" value="C:cytosol"/>
    <property type="evidence" value="ECO:0007669"/>
    <property type="project" value="TreeGrafter"/>
</dbReference>
<dbReference type="Pfam" id="PF02358">
    <property type="entry name" value="Trehalose_PPase"/>
    <property type="match status" value="1"/>
</dbReference>
<keyword evidence="4" id="KW-1185">Reference proteome</keyword>
<evidence type="ECO:0000313" key="3">
    <source>
        <dbReference type="EMBL" id="RKP10139.1"/>
    </source>
</evidence>
<dbReference type="Pfam" id="PF00982">
    <property type="entry name" value="Glyco_transf_20"/>
    <property type="match status" value="1"/>
</dbReference>
<dbReference type="EMBL" id="KZ992468">
    <property type="protein sequence ID" value="RKP10139.1"/>
    <property type="molecule type" value="Genomic_DNA"/>
</dbReference>
<dbReference type="STRING" id="78915.A0A4V1IX81"/>
<dbReference type="Gene3D" id="3.30.70.1020">
    <property type="entry name" value="Trehalose-6-phosphate phosphatase related protein, domain 2"/>
    <property type="match status" value="1"/>
</dbReference>
<dbReference type="SUPFAM" id="SSF53756">
    <property type="entry name" value="UDP-Glycosyltransferase/glycogen phosphorylase"/>
    <property type="match status" value="1"/>
</dbReference>
<dbReference type="Gene3D" id="3.40.50.2000">
    <property type="entry name" value="Glycogen Phosphorylase B"/>
    <property type="match status" value="2"/>
</dbReference>
<dbReference type="InterPro" id="IPR003337">
    <property type="entry name" value="Trehalose_PPase"/>
</dbReference>
<dbReference type="Proteomes" id="UP000271241">
    <property type="component" value="Unassembled WGS sequence"/>
</dbReference>
<dbReference type="InterPro" id="IPR001830">
    <property type="entry name" value="Glyco_trans_20"/>
</dbReference>
<dbReference type="GO" id="GO:0005946">
    <property type="term" value="C:alpha,alpha-trehalose-phosphate synthase complex (UDP-forming)"/>
    <property type="evidence" value="ECO:0007669"/>
    <property type="project" value="TreeGrafter"/>
</dbReference>
<reference evidence="4" key="1">
    <citation type="journal article" date="2018" name="Nat. Microbiol.">
        <title>Leveraging single-cell genomics to expand the fungal tree of life.</title>
        <authorList>
            <person name="Ahrendt S.R."/>
            <person name="Quandt C.A."/>
            <person name="Ciobanu D."/>
            <person name="Clum A."/>
            <person name="Salamov A."/>
            <person name="Andreopoulos B."/>
            <person name="Cheng J.F."/>
            <person name="Woyke T."/>
            <person name="Pelin A."/>
            <person name="Henrissat B."/>
            <person name="Reynolds N.K."/>
            <person name="Benny G.L."/>
            <person name="Smith M.E."/>
            <person name="James T.Y."/>
            <person name="Grigoriev I.V."/>
        </authorList>
    </citation>
    <scope>NUCLEOTIDE SEQUENCE [LARGE SCALE GENOMIC DNA]</scope>
    <source>
        <strain evidence="4">RSA 1356</strain>
    </source>
</reference>
<dbReference type="Gene3D" id="3.40.50.1000">
    <property type="entry name" value="HAD superfamily/HAD-like"/>
    <property type="match status" value="1"/>
</dbReference>
<dbReference type="NCBIfam" id="TIGR00685">
    <property type="entry name" value="T6PP"/>
    <property type="match status" value="1"/>
</dbReference>
<dbReference type="GO" id="GO:0004805">
    <property type="term" value="F:trehalose-phosphatase activity"/>
    <property type="evidence" value="ECO:0007669"/>
    <property type="project" value="TreeGrafter"/>
</dbReference>
<proteinExistence type="inferred from homology"/>
<dbReference type="InterPro" id="IPR036412">
    <property type="entry name" value="HAD-like_sf"/>
</dbReference>
<dbReference type="GO" id="GO:0005992">
    <property type="term" value="P:trehalose biosynthetic process"/>
    <property type="evidence" value="ECO:0007669"/>
    <property type="project" value="InterPro"/>
</dbReference>
<protein>
    <submittedName>
        <fullName evidence="3">Glycosyltransferase family 20-domain-containing protein</fullName>
    </submittedName>
</protein>
<organism evidence="3 4">
    <name type="scientific">Thamnocephalis sphaerospora</name>
    <dbReference type="NCBI Taxonomy" id="78915"/>
    <lineage>
        <taxon>Eukaryota</taxon>
        <taxon>Fungi</taxon>
        <taxon>Fungi incertae sedis</taxon>
        <taxon>Zoopagomycota</taxon>
        <taxon>Zoopagomycotina</taxon>
        <taxon>Zoopagomycetes</taxon>
        <taxon>Zoopagales</taxon>
        <taxon>Sigmoideomycetaceae</taxon>
        <taxon>Thamnocephalis</taxon>
    </lineage>
</organism>
<dbReference type="GO" id="GO:0003825">
    <property type="term" value="F:alpha,alpha-trehalose-phosphate synthase (UDP-forming) activity"/>
    <property type="evidence" value="ECO:0007669"/>
    <property type="project" value="TreeGrafter"/>
</dbReference>
<dbReference type="InterPro" id="IPR023214">
    <property type="entry name" value="HAD_sf"/>
</dbReference>
<dbReference type="PANTHER" id="PTHR10788:SF15">
    <property type="entry name" value="TREHALOSE SYNTHASE COMPLEX REGULATORY SUBUNIT TPS3-RELATED"/>
    <property type="match status" value="1"/>
</dbReference>
<evidence type="ECO:0000256" key="2">
    <source>
        <dbReference type="SAM" id="MobiDB-lite"/>
    </source>
</evidence>
<dbReference type="PANTHER" id="PTHR10788">
    <property type="entry name" value="TREHALOSE-6-PHOSPHATE SYNTHASE"/>
    <property type="match status" value="1"/>
</dbReference>
<comment type="similarity">
    <text evidence="1">In the N-terminal section; belongs to the glycosyltransferase 20 family.</text>
</comment>
<dbReference type="FunFam" id="3.40.50.2000:FF:000036">
    <property type="entry name" value="Alpha,alpha-trehalose-phosphate synthase subunit Tps2"/>
    <property type="match status" value="1"/>
</dbReference>
<dbReference type="OrthoDB" id="755951at2759"/>
<feature type="non-terminal residue" evidence="3">
    <location>
        <position position="1"/>
    </location>
</feature>